<evidence type="ECO:0008006" key="14">
    <source>
        <dbReference type="Google" id="ProtNLM"/>
    </source>
</evidence>
<comment type="subcellular location">
    <subcellularLocation>
        <location evidence="1">Cell membrane</location>
        <topology evidence="1">Multi-pass membrane protein</topology>
    </subcellularLocation>
</comment>
<evidence type="ECO:0000256" key="2">
    <source>
        <dbReference type="ARBA" id="ARBA00022475"/>
    </source>
</evidence>
<geneLocation type="plasmid" evidence="12 13">
    <name>AbAZ39_p2</name>
</geneLocation>
<dbReference type="AlphaFoldDB" id="A0A060DQF1"/>
<dbReference type="KEGG" id="abq:ABAZ39_24225"/>
<dbReference type="Gene3D" id="1.10.287.950">
    <property type="entry name" value="Methyl-accepting chemotaxis protein"/>
    <property type="match status" value="1"/>
</dbReference>
<evidence type="ECO:0000313" key="13">
    <source>
        <dbReference type="Proteomes" id="UP000027186"/>
    </source>
</evidence>
<dbReference type="PROSITE" id="PS50885">
    <property type="entry name" value="HAMP"/>
    <property type="match status" value="1"/>
</dbReference>
<evidence type="ECO:0000256" key="5">
    <source>
        <dbReference type="ARBA" id="ARBA00023136"/>
    </source>
</evidence>
<dbReference type="InterPro" id="IPR029151">
    <property type="entry name" value="Sensor-like_sf"/>
</dbReference>
<evidence type="ECO:0000259" key="10">
    <source>
        <dbReference type="PROSITE" id="PS50111"/>
    </source>
</evidence>
<comment type="similarity">
    <text evidence="7">Belongs to the methyl-accepting chemotaxis (MCP) protein family.</text>
</comment>
<gene>
    <name evidence="12" type="ORF">ABAZ39_24225</name>
</gene>
<dbReference type="InterPro" id="IPR004089">
    <property type="entry name" value="MCPsignal_dom"/>
</dbReference>
<evidence type="ECO:0000259" key="11">
    <source>
        <dbReference type="PROSITE" id="PS50885"/>
    </source>
</evidence>
<dbReference type="InterPro" id="IPR003660">
    <property type="entry name" value="HAMP_dom"/>
</dbReference>
<dbReference type="SUPFAM" id="SSF58104">
    <property type="entry name" value="Methyl-accepting chemotaxis protein (MCP) signaling domain"/>
    <property type="match status" value="1"/>
</dbReference>
<dbReference type="SMART" id="SM00283">
    <property type="entry name" value="MA"/>
    <property type="match status" value="1"/>
</dbReference>
<dbReference type="Gene3D" id="6.10.340.10">
    <property type="match status" value="1"/>
</dbReference>
<protein>
    <recommendedName>
        <fullName evidence="14">Methyl-accepting chemotaxis protein</fullName>
    </recommendedName>
</protein>
<dbReference type="EMBL" id="CP007795">
    <property type="protein sequence ID" value="AIB15002.1"/>
    <property type="molecule type" value="Genomic_DNA"/>
</dbReference>
<evidence type="ECO:0000256" key="4">
    <source>
        <dbReference type="ARBA" id="ARBA00022989"/>
    </source>
</evidence>
<dbReference type="RefSeq" id="WP_040136305.1">
    <property type="nucleotide sequence ID" value="NZ_CP007795.1"/>
</dbReference>
<dbReference type="Proteomes" id="UP000027186">
    <property type="component" value="Plasmid AbAZ39_p2"/>
</dbReference>
<evidence type="ECO:0000256" key="9">
    <source>
        <dbReference type="SAM" id="MobiDB-lite"/>
    </source>
</evidence>
<evidence type="ECO:0000313" key="12">
    <source>
        <dbReference type="EMBL" id="AIB15002.1"/>
    </source>
</evidence>
<evidence type="ECO:0000256" key="7">
    <source>
        <dbReference type="ARBA" id="ARBA00029447"/>
    </source>
</evidence>
<sequence>MGLLTGVGSLSLSGKTVSLCVGGLVVLTSATFAVNETLLSRYAERMAVERQETNMRVAWDVLNQYGRDISVRDGALYAGDRALNGFFEPVDRVKALVGGTATLFMGDTRVTTNVQKPDGGRAVGTTLAKGPVYDAVLVRGEPYRGQADILGVPFYTAYDPIKDRSGKVVGVLYVGVPRAEFFAPIRDTQTMIGGLGAVVTLLVAGGSLLLSRRIFRPLSAMRGAMERLATGNLSVEIPALGRKDEIGGMARALSVFKENAQQVARLDAAQAEERARAERDRRDALEAVARNFEGTMLSVVETLSATTAQLESNAQRLHGIAESSSGQAAAVSGAAGEASDDVRTVAGATEELTASIVEVSRQIDESSRMVRNAVEEVERTNHTVEGLAAAAGKIGEVVTLIQIIAAQTNLLALNATIEAARAGEAGKGFAVVANEVKGLANQTARATDEIAQQVAEIQAVTGSAVTAIGGIGRTVVAVNDLVGRIAGSADRQNATTGEIARSVQRAADRTSEVTHSVRDVSASAHETGTMASEVRSAAADLGRQALALREQAGAFLRQIRSA</sequence>
<keyword evidence="3" id="KW-0812">Transmembrane</keyword>
<dbReference type="Pfam" id="PF00015">
    <property type="entry name" value="MCPsignal"/>
    <property type="match status" value="1"/>
</dbReference>
<proteinExistence type="inferred from homology"/>
<dbReference type="PANTHER" id="PTHR32089:SF112">
    <property type="entry name" value="LYSOZYME-LIKE PROTEIN-RELATED"/>
    <property type="match status" value="1"/>
</dbReference>
<dbReference type="Pfam" id="PF00672">
    <property type="entry name" value="HAMP"/>
    <property type="match status" value="1"/>
</dbReference>
<accession>A0A060DQF1</accession>
<feature type="compositionally biased region" description="Basic and acidic residues" evidence="9">
    <location>
        <begin position="506"/>
        <end position="518"/>
    </location>
</feature>
<dbReference type="PROSITE" id="PS50111">
    <property type="entry name" value="CHEMOTAXIS_TRANSDUC_2"/>
    <property type="match status" value="1"/>
</dbReference>
<organism evidence="12 13">
    <name type="scientific">Azospirillum argentinense</name>
    <dbReference type="NCBI Taxonomy" id="2970906"/>
    <lineage>
        <taxon>Bacteria</taxon>
        <taxon>Pseudomonadati</taxon>
        <taxon>Pseudomonadota</taxon>
        <taxon>Alphaproteobacteria</taxon>
        <taxon>Rhodospirillales</taxon>
        <taxon>Azospirillaceae</taxon>
        <taxon>Azospirillum</taxon>
    </lineage>
</organism>
<keyword evidence="5" id="KW-0472">Membrane</keyword>
<dbReference type="GO" id="GO:0005886">
    <property type="term" value="C:plasma membrane"/>
    <property type="evidence" value="ECO:0007669"/>
    <property type="project" value="UniProtKB-SubCell"/>
</dbReference>
<dbReference type="SUPFAM" id="SSF103190">
    <property type="entry name" value="Sensory domain-like"/>
    <property type="match status" value="1"/>
</dbReference>
<feature type="domain" description="Methyl-accepting transducer" evidence="10">
    <location>
        <begin position="299"/>
        <end position="542"/>
    </location>
</feature>
<dbReference type="InterPro" id="IPR033463">
    <property type="entry name" value="sCache_3"/>
</dbReference>
<keyword evidence="6 8" id="KW-0807">Transducer</keyword>
<evidence type="ECO:0000256" key="1">
    <source>
        <dbReference type="ARBA" id="ARBA00004651"/>
    </source>
</evidence>
<name>A0A060DQF1_9PROT</name>
<dbReference type="SMART" id="SM00304">
    <property type="entry name" value="HAMP"/>
    <property type="match status" value="2"/>
</dbReference>
<evidence type="ECO:0000256" key="8">
    <source>
        <dbReference type="PROSITE-ProRule" id="PRU00284"/>
    </source>
</evidence>
<dbReference type="CDD" id="cd06225">
    <property type="entry name" value="HAMP"/>
    <property type="match status" value="1"/>
</dbReference>
<evidence type="ECO:0000256" key="6">
    <source>
        <dbReference type="ARBA" id="ARBA00023224"/>
    </source>
</evidence>
<dbReference type="PANTHER" id="PTHR32089">
    <property type="entry name" value="METHYL-ACCEPTING CHEMOTAXIS PROTEIN MCPB"/>
    <property type="match status" value="1"/>
</dbReference>
<reference evidence="12 13" key="1">
    <citation type="journal article" date="2014" name="Genome Announc.">
        <title>Complete Genome Sequence of the Model Rhizosphere Strain Azospirillum brasilense Az39, Successfully Applied in Agriculture.</title>
        <authorList>
            <person name="Rivera D."/>
            <person name="Revale S."/>
            <person name="Molina R."/>
            <person name="Gualpa J."/>
            <person name="Puente M."/>
            <person name="Maroniche G."/>
            <person name="Paris G."/>
            <person name="Baker D."/>
            <person name="Clavijo B."/>
            <person name="McLay K."/>
            <person name="Spaepen S."/>
            <person name="Perticari A."/>
            <person name="Vazquez M."/>
            <person name="Wisniewski-Dye F."/>
            <person name="Watkins C."/>
            <person name="Martinez-Abarca F."/>
            <person name="Vanderleyden J."/>
            <person name="Cassan F."/>
        </authorList>
    </citation>
    <scope>NUCLEOTIDE SEQUENCE [LARGE SCALE GENOMIC DNA]</scope>
    <source>
        <strain evidence="12 13">Az39</strain>
        <plasmid evidence="12">AbAZ39_p2</plasmid>
    </source>
</reference>
<evidence type="ECO:0000256" key="3">
    <source>
        <dbReference type="ARBA" id="ARBA00022692"/>
    </source>
</evidence>
<feature type="region of interest" description="Disordered" evidence="9">
    <location>
        <begin position="496"/>
        <end position="529"/>
    </location>
</feature>
<dbReference type="GO" id="GO:0007165">
    <property type="term" value="P:signal transduction"/>
    <property type="evidence" value="ECO:0007669"/>
    <property type="project" value="UniProtKB-KW"/>
</dbReference>
<feature type="domain" description="HAMP" evidence="11">
    <location>
        <begin position="212"/>
        <end position="265"/>
    </location>
</feature>
<dbReference type="Pfam" id="PF17202">
    <property type="entry name" value="sCache_3_3"/>
    <property type="match status" value="1"/>
</dbReference>
<keyword evidence="12" id="KW-0614">Plasmid</keyword>
<keyword evidence="4" id="KW-1133">Transmembrane helix</keyword>
<keyword evidence="2" id="KW-1003">Cell membrane</keyword>